<organism evidence="13 14">
    <name type="scientific">Tritrichomonas musculus</name>
    <dbReference type="NCBI Taxonomy" id="1915356"/>
    <lineage>
        <taxon>Eukaryota</taxon>
        <taxon>Metamonada</taxon>
        <taxon>Parabasalia</taxon>
        <taxon>Tritrichomonadida</taxon>
        <taxon>Tritrichomonadidae</taxon>
        <taxon>Tritrichomonas</taxon>
    </lineage>
</organism>
<keyword evidence="3" id="KW-0547">Nucleotide-binding</keyword>
<proteinExistence type="predicted"/>
<evidence type="ECO:0000256" key="10">
    <source>
        <dbReference type="SAM" id="Phobius"/>
    </source>
</evidence>
<evidence type="ECO:0000313" key="13">
    <source>
        <dbReference type="EMBL" id="KAK8837219.1"/>
    </source>
</evidence>
<name>A0ABR2GTE2_9EUKA</name>
<comment type="caution">
    <text evidence="13">The sequence shown here is derived from an EMBL/GenBank/DDBJ whole genome shotgun (WGS) entry which is preliminary data.</text>
</comment>
<accession>A0ABR2GTE2</accession>
<dbReference type="Pfam" id="PF21090">
    <property type="entry name" value="P-loop_SecA"/>
    <property type="match status" value="1"/>
</dbReference>
<dbReference type="Gene3D" id="3.40.50.300">
    <property type="entry name" value="P-loop containing nucleotide triphosphate hydrolases"/>
    <property type="match status" value="3"/>
</dbReference>
<evidence type="ECO:0000256" key="3">
    <source>
        <dbReference type="ARBA" id="ARBA00022741"/>
    </source>
</evidence>
<keyword evidence="2" id="KW-0963">Cytoplasm</keyword>
<keyword evidence="6" id="KW-1278">Translocase</keyword>
<evidence type="ECO:0000313" key="14">
    <source>
        <dbReference type="Proteomes" id="UP001470230"/>
    </source>
</evidence>
<keyword evidence="1" id="KW-0813">Transport</keyword>
<evidence type="ECO:0000256" key="6">
    <source>
        <dbReference type="ARBA" id="ARBA00022967"/>
    </source>
</evidence>
<dbReference type="Pfam" id="PF07517">
    <property type="entry name" value="SecA_DEAD"/>
    <property type="match status" value="1"/>
</dbReference>
<gene>
    <name evidence="13" type="ORF">M9Y10_036648</name>
</gene>
<dbReference type="InterPro" id="IPR027417">
    <property type="entry name" value="P-loop_NTPase"/>
</dbReference>
<keyword evidence="5" id="KW-0653">Protein transport</keyword>
<dbReference type="InterPro" id="IPR011115">
    <property type="entry name" value="SecA_DEAD"/>
</dbReference>
<feature type="transmembrane region" description="Helical" evidence="10">
    <location>
        <begin position="1387"/>
        <end position="1408"/>
    </location>
</feature>
<dbReference type="SUPFAM" id="SSF52540">
    <property type="entry name" value="P-loop containing nucleoside triphosphate hydrolases"/>
    <property type="match status" value="2"/>
</dbReference>
<protein>
    <submittedName>
        <fullName evidence="13">Uncharacterized protein</fullName>
    </submittedName>
</protein>
<keyword evidence="8 10" id="KW-0472">Membrane</keyword>
<dbReference type="PROSITE" id="PS51194">
    <property type="entry name" value="HELICASE_CTER"/>
    <property type="match status" value="1"/>
</dbReference>
<dbReference type="PANTHER" id="PTHR30612:SF0">
    <property type="entry name" value="CHLOROPLAST PROTEIN-TRANSPORTING ATPASE"/>
    <property type="match status" value="1"/>
</dbReference>
<keyword evidence="4" id="KW-0067">ATP-binding</keyword>
<evidence type="ECO:0000256" key="8">
    <source>
        <dbReference type="ARBA" id="ARBA00023136"/>
    </source>
</evidence>
<dbReference type="PANTHER" id="PTHR30612">
    <property type="entry name" value="SECA INNER MEMBRANE COMPONENT OF SEC PROTEIN SECRETION SYSTEM"/>
    <property type="match status" value="1"/>
</dbReference>
<dbReference type="EMBL" id="JAPFFF010000060">
    <property type="protein sequence ID" value="KAK8837219.1"/>
    <property type="molecule type" value="Genomic_DNA"/>
</dbReference>
<evidence type="ECO:0000256" key="2">
    <source>
        <dbReference type="ARBA" id="ARBA00022490"/>
    </source>
</evidence>
<evidence type="ECO:0000256" key="9">
    <source>
        <dbReference type="SAM" id="MobiDB-lite"/>
    </source>
</evidence>
<evidence type="ECO:0000259" key="11">
    <source>
        <dbReference type="PROSITE" id="PS51194"/>
    </source>
</evidence>
<feature type="compositionally biased region" description="Low complexity" evidence="9">
    <location>
        <begin position="738"/>
        <end position="764"/>
    </location>
</feature>
<sequence length="1595" mass="186242">MPLVDPSIQNALISKIKELVPKGDTIDFRFYLKYLKFAQKFLYQNYSTIEASILFNKLIQNKKNSQFFKEIFGCETPNNNNPKIKEINYGALYKKMRNSNNKKRHSKDIKGNSYIFGDKFQMKFFQPQIFFQNVHSWFFSDTPVAILCIDFNQLKEKESEKIEFCIILETLLMAASGFTLALCININIGKMNFLKDLININLFAEIHCNIADGSISDYIFKAFNDEQFEEAFKKNKGYIYIYSKFVKEKKFDKLQENEHIKIFQFSRNPQDCFKKLKINDEIQPFPYCEHGFNDAKLRVILSNVPLYDAKLRVILSNVPLYDAKLRVSDIPTSASDLSLCYIQQEKFLNWQKKQINVLLEKDDKLVEIYVKYKDLHNINRELCVEDTLFLSDIDNTMYDAVNEIFSSKFKKSSKYKDFNSFLPFISDYCSFMSKTKPDFMIRKTQIYAIIEAVNYFITKNDQSGQNGMIFQVETGEGKSCIINIIAAIIAKTKKKTVHIASSNIKLSNRDYLESFEYFKQKSLKSSVLLHENELPDVINDKDVPEFFDKKVFENSSRMNFISCGLNDDNKIVKNKANIVFSTFVNFECFYLKLVEMAPGYIKDYFDNAILIIDEADSVLIDEITNGTIISHRMRSNAKPILKFVYDQYMKRESIDATYKILENKHPMCSDLELKHVRQMYSEISLIQDPNFAKKYQVKEFKVKNKSRVSQLFKKTSKKIFTKCDEIVNKILLIDKNDNNNNNNSNNNNNNNNNRRTNNSNNDFDNGSDEDDDDDYDNEYDDESIIDENHQQYANKEFVFRRIVPFDYENKGMMEPNKVFSGFIPQFIAIKEAKENNYDNMIINNIAMNYLYISHPIFVQLYSKICGFTGTLGDEADKELYRKEYKLNTKEIPRHKPNLRVEFPTILCKSVREKCDKIVSEILAFNEKKHPVLVIFQDLRELDDVGYLLGEKGQFEFDVFNGKDSKKITPENFSGQNSRITLGTNVCGRGIDIKLFSYPLHVIVAYHSTNVRLMSQAYGRTARQGQKGTFRVICLEEEYFVQREPIQTDIINTDIKDFQIKNELQNDFISHFQKNYSWIFSQRTTIPTLSSDQIQTLRKVKINVNRIVAYLFKFPICMTVDTFLIIQAQKIFSIYNCPNSIYTWRLFQKYIREMILESWTLMLDDFDVNNASIRGTQEYKDGLIIKKEELITKLNNFICTEKESQPNVHMLKTFMKIVEKVVNENKEKAFKKVPTFGDVKKFLLIDVTNEDKRYYVEFGKEGYIMFNFGFRPMSLYNGSGVRFSSSGDFNYIVDPEIKYDRRREGIWYSITEAIDPAVDFVCNMLSGLISKYVFLKFTLRRTLAGCEFGVCLNFYSLFFNDDNDENYNSLIDTNPLLCFTITVKSFKVVLSGILVLLLIFASVLVAKFINKLKSGSMVITKESVKKIITFAKDKATPILIQTSLDKGIEFLQYCLDKQIGQLEKRDCHAVEIIKKLIEIFSPNSDNPLSKKIFESVYNFIHSKINLGENVDKDSVLKIEFLLLCNIAVFFFNFKIRLQLRDEARNVMRVASQIDNRNTDENIVQLANSMWEMQISRERQSQNPANEFSWEEINDLQ</sequence>
<dbReference type="InterPro" id="IPR044722">
    <property type="entry name" value="SecA_SF2_C"/>
</dbReference>
<reference evidence="13 14" key="1">
    <citation type="submission" date="2024-04" db="EMBL/GenBank/DDBJ databases">
        <title>Tritrichomonas musculus Genome.</title>
        <authorList>
            <person name="Alves-Ferreira E."/>
            <person name="Grigg M."/>
            <person name="Lorenzi H."/>
            <person name="Galac M."/>
        </authorList>
    </citation>
    <scope>NUCLEOTIDE SEQUENCE [LARGE SCALE GENOMIC DNA]</scope>
    <source>
        <strain evidence="13 14">EAF2021</strain>
    </source>
</reference>
<dbReference type="InterPro" id="IPR000185">
    <property type="entry name" value="SecA"/>
</dbReference>
<feature type="domain" description="SecA family profile" evidence="12">
    <location>
        <begin position="340"/>
        <end position="1066"/>
    </location>
</feature>
<keyword evidence="14" id="KW-1185">Reference proteome</keyword>
<evidence type="ECO:0000256" key="7">
    <source>
        <dbReference type="ARBA" id="ARBA00023010"/>
    </source>
</evidence>
<dbReference type="InterPro" id="IPR014018">
    <property type="entry name" value="SecA_motor_DEAD"/>
</dbReference>
<evidence type="ECO:0000256" key="4">
    <source>
        <dbReference type="ARBA" id="ARBA00022840"/>
    </source>
</evidence>
<dbReference type="Gene3D" id="3.90.1440.10">
    <property type="entry name" value="SecA, preprotein cross-linking domain"/>
    <property type="match status" value="1"/>
</dbReference>
<feature type="domain" description="Helicase C-terminal" evidence="11">
    <location>
        <begin position="916"/>
        <end position="1068"/>
    </location>
</feature>
<evidence type="ECO:0000256" key="5">
    <source>
        <dbReference type="ARBA" id="ARBA00022927"/>
    </source>
</evidence>
<dbReference type="PROSITE" id="PS51196">
    <property type="entry name" value="SECA_MOTOR_DEAD"/>
    <property type="match status" value="1"/>
</dbReference>
<keyword evidence="10" id="KW-0812">Transmembrane</keyword>
<dbReference type="Proteomes" id="UP001470230">
    <property type="component" value="Unassembled WGS sequence"/>
</dbReference>
<keyword evidence="7" id="KW-0811">Translocation</keyword>
<evidence type="ECO:0000256" key="1">
    <source>
        <dbReference type="ARBA" id="ARBA00022448"/>
    </source>
</evidence>
<evidence type="ECO:0000259" key="12">
    <source>
        <dbReference type="PROSITE" id="PS51196"/>
    </source>
</evidence>
<feature type="region of interest" description="Disordered" evidence="9">
    <location>
        <begin position="735"/>
        <end position="786"/>
    </location>
</feature>
<dbReference type="InterPro" id="IPR001650">
    <property type="entry name" value="Helicase_C-like"/>
</dbReference>
<feature type="compositionally biased region" description="Acidic residues" evidence="9">
    <location>
        <begin position="765"/>
        <end position="785"/>
    </location>
</feature>
<keyword evidence="10" id="KW-1133">Transmembrane helix</keyword>